<dbReference type="InterPro" id="IPR027268">
    <property type="entry name" value="Peptidase_M4/M1_CTD_sf"/>
</dbReference>
<evidence type="ECO:0000256" key="12">
    <source>
        <dbReference type="PIRSR" id="PIRSR634015-3"/>
    </source>
</evidence>
<evidence type="ECO:0000256" key="2">
    <source>
        <dbReference type="ARBA" id="ARBA00010136"/>
    </source>
</evidence>
<proteinExistence type="inferred from homology"/>
<dbReference type="Pfam" id="PF17900">
    <property type="entry name" value="Peptidase_M1_N"/>
    <property type="match status" value="1"/>
</dbReference>
<dbReference type="InterPro" id="IPR034015">
    <property type="entry name" value="M1_LTA4H"/>
</dbReference>
<dbReference type="InterPro" id="IPR014782">
    <property type="entry name" value="Peptidase_M1_dom"/>
</dbReference>
<keyword evidence="14" id="KW-1185">Reference proteome</keyword>
<keyword evidence="7 12" id="KW-0862">Zinc</keyword>
<dbReference type="SUPFAM" id="SSF82704">
    <property type="entry name" value="AlbA-like"/>
    <property type="match status" value="1"/>
</dbReference>
<dbReference type="Proteomes" id="UP000186817">
    <property type="component" value="Unassembled WGS sequence"/>
</dbReference>
<organism evidence="13 14">
    <name type="scientific">Symbiodinium microadriaticum</name>
    <name type="common">Dinoflagellate</name>
    <name type="synonym">Zooxanthella microadriatica</name>
    <dbReference type="NCBI Taxonomy" id="2951"/>
    <lineage>
        <taxon>Eukaryota</taxon>
        <taxon>Sar</taxon>
        <taxon>Alveolata</taxon>
        <taxon>Dinophyceae</taxon>
        <taxon>Suessiales</taxon>
        <taxon>Symbiodiniaceae</taxon>
        <taxon>Symbiodinium</taxon>
    </lineage>
</organism>
<evidence type="ECO:0000256" key="11">
    <source>
        <dbReference type="PIRSR" id="PIRSR634015-2"/>
    </source>
</evidence>
<evidence type="ECO:0000256" key="4">
    <source>
        <dbReference type="ARBA" id="ARBA00022670"/>
    </source>
</evidence>
<feature type="binding site" evidence="11">
    <location>
        <begin position="779"/>
        <end position="781"/>
    </location>
    <ligand>
        <name>a peptide</name>
        <dbReference type="ChEBI" id="CHEBI:60466"/>
    </ligand>
</feature>
<name>A0A1Q9C9Y8_SYMMI</name>
<dbReference type="Gene3D" id="3.30.2010.30">
    <property type="match status" value="1"/>
</dbReference>
<evidence type="ECO:0000256" key="6">
    <source>
        <dbReference type="ARBA" id="ARBA00022801"/>
    </source>
</evidence>
<evidence type="ECO:0000313" key="14">
    <source>
        <dbReference type="Proteomes" id="UP000186817"/>
    </source>
</evidence>
<keyword evidence="6 13" id="KW-0378">Hydrolase</keyword>
<dbReference type="Gene3D" id="2.60.40.1730">
    <property type="entry name" value="tricorn interacting facor f3 domain"/>
    <property type="match status" value="1"/>
</dbReference>
<reference evidence="13 14" key="1">
    <citation type="submission" date="2016-02" db="EMBL/GenBank/DDBJ databases">
        <title>Genome analysis of coral dinoflagellate symbionts highlights evolutionary adaptations to a symbiotic lifestyle.</title>
        <authorList>
            <person name="Aranda M."/>
            <person name="Li Y."/>
            <person name="Liew Y.J."/>
            <person name="Baumgarten S."/>
            <person name="Simakov O."/>
            <person name="Wilson M."/>
            <person name="Piel J."/>
            <person name="Ashoor H."/>
            <person name="Bougouffa S."/>
            <person name="Bajic V.B."/>
            <person name="Ryu T."/>
            <person name="Ravasi T."/>
            <person name="Bayer T."/>
            <person name="Micklem G."/>
            <person name="Kim H."/>
            <person name="Bhak J."/>
            <person name="Lajeunesse T.C."/>
            <person name="Voolstra C.R."/>
        </authorList>
    </citation>
    <scope>NUCLEOTIDE SEQUENCE [LARGE SCALE GENOMIC DNA]</scope>
    <source>
        <strain evidence="13 14">CCMP2467</strain>
    </source>
</reference>
<dbReference type="PANTHER" id="PTHR45726">
    <property type="entry name" value="LEUKOTRIENE A-4 HYDROLASE"/>
    <property type="match status" value="1"/>
</dbReference>
<dbReference type="SMART" id="SM01263">
    <property type="entry name" value="Leuk-A4-hydro_C"/>
    <property type="match status" value="1"/>
</dbReference>
<dbReference type="CDD" id="cd09599">
    <property type="entry name" value="M1_LTA4H"/>
    <property type="match status" value="1"/>
</dbReference>
<dbReference type="Pfam" id="PF01433">
    <property type="entry name" value="Peptidase_M1"/>
    <property type="match status" value="1"/>
</dbReference>
<protein>
    <submittedName>
        <fullName evidence="13">Leukotriene A-4 hydrolase</fullName>
    </submittedName>
</protein>
<dbReference type="SUPFAM" id="SSF48371">
    <property type="entry name" value="ARM repeat"/>
    <property type="match status" value="1"/>
</dbReference>
<keyword evidence="5 12" id="KW-0479">Metal-binding</keyword>
<dbReference type="AlphaFoldDB" id="A0A1Q9C9Y8"/>
<feature type="binding site" evidence="12">
    <location>
        <position position="514"/>
    </location>
    <ligand>
        <name>Zn(2+)</name>
        <dbReference type="ChEBI" id="CHEBI:29105"/>
        <note>catalytic</note>
    </ligand>
</feature>
<evidence type="ECO:0000256" key="3">
    <source>
        <dbReference type="ARBA" id="ARBA00022490"/>
    </source>
</evidence>
<feature type="binding site" evidence="11">
    <location>
        <begin position="481"/>
        <end position="486"/>
    </location>
    <ligand>
        <name>a peptide</name>
        <dbReference type="ChEBI" id="CHEBI:60466"/>
    </ligand>
</feature>
<keyword evidence="9" id="KW-0482">Metalloprotease</keyword>
<evidence type="ECO:0000256" key="7">
    <source>
        <dbReference type="ARBA" id="ARBA00022833"/>
    </source>
</evidence>
<evidence type="ECO:0000256" key="9">
    <source>
        <dbReference type="ARBA" id="ARBA00023049"/>
    </source>
</evidence>
<dbReference type="InterPro" id="IPR042097">
    <property type="entry name" value="Aminopeptidase_N-like_N_sf"/>
</dbReference>
<evidence type="ECO:0000256" key="5">
    <source>
        <dbReference type="ARBA" id="ARBA00022723"/>
    </source>
</evidence>
<dbReference type="InterPro" id="IPR038502">
    <property type="entry name" value="M1_LTA-4_hydro/amino_C_sf"/>
</dbReference>
<dbReference type="InterPro" id="IPR001930">
    <property type="entry name" value="Peptidase_M1"/>
</dbReference>
<evidence type="ECO:0000313" key="13">
    <source>
        <dbReference type="EMBL" id="OLP79753.1"/>
    </source>
</evidence>
<keyword evidence="8" id="KW-0694">RNA-binding</keyword>
<feature type="binding site" evidence="12">
    <location>
        <position position="510"/>
    </location>
    <ligand>
        <name>Zn(2+)</name>
        <dbReference type="ChEBI" id="CHEBI:29105"/>
        <note>catalytic</note>
    </ligand>
</feature>
<dbReference type="EMBL" id="LSRX01001450">
    <property type="protein sequence ID" value="OLP79753.1"/>
    <property type="molecule type" value="Genomic_DNA"/>
</dbReference>
<dbReference type="GO" id="GO:0008237">
    <property type="term" value="F:metallopeptidase activity"/>
    <property type="evidence" value="ECO:0007669"/>
    <property type="project" value="UniProtKB-KW"/>
</dbReference>
<dbReference type="Pfam" id="PF09127">
    <property type="entry name" value="Leuk-A4-hydro_C"/>
    <property type="match status" value="1"/>
</dbReference>
<dbReference type="GO" id="GO:0003723">
    <property type="term" value="F:RNA binding"/>
    <property type="evidence" value="ECO:0007669"/>
    <property type="project" value="UniProtKB-KW"/>
</dbReference>
<dbReference type="FunFam" id="3.30.2010.30:FF:000001">
    <property type="entry name" value="Leukotriene A(4) hydrolase"/>
    <property type="match status" value="1"/>
</dbReference>
<dbReference type="Gene3D" id="1.25.40.320">
    <property type="entry name" value="Peptidase M1, leukotriene A4 hydrolase/aminopeptidase C-terminal domain"/>
    <property type="match status" value="1"/>
</dbReference>
<dbReference type="PRINTS" id="PR00756">
    <property type="entry name" value="ALADIPTASE"/>
</dbReference>
<comment type="caution">
    <text evidence="13">The sequence shown here is derived from an EMBL/GenBank/DDBJ whole genome shotgun (WGS) entry which is preliminary data.</text>
</comment>
<feature type="binding site" evidence="11">
    <location>
        <begin position="350"/>
        <end position="352"/>
    </location>
    <ligand>
        <name>a peptide</name>
        <dbReference type="ChEBI" id="CHEBI:60466"/>
    </ligand>
</feature>
<accession>A0A1Q9C9Y8</accession>
<dbReference type="InterPro" id="IPR016024">
    <property type="entry name" value="ARM-type_fold"/>
</dbReference>
<keyword evidence="3" id="KW-0963">Cytoplasm</keyword>
<dbReference type="FunFam" id="2.60.40.1730:FF:000004">
    <property type="entry name" value="Leukotriene A(4) hydrolase"/>
    <property type="match status" value="1"/>
</dbReference>
<dbReference type="GO" id="GO:0006508">
    <property type="term" value="P:proteolysis"/>
    <property type="evidence" value="ECO:0007669"/>
    <property type="project" value="UniProtKB-KW"/>
</dbReference>
<dbReference type="SUPFAM" id="SSF55486">
    <property type="entry name" value="Metalloproteases ('zincins'), catalytic domain"/>
    <property type="match status" value="1"/>
</dbReference>
<dbReference type="Gene3D" id="1.10.390.10">
    <property type="entry name" value="Neutral Protease Domain 2"/>
    <property type="match status" value="1"/>
</dbReference>
<dbReference type="InterPro" id="IPR045357">
    <property type="entry name" value="Aminopeptidase_N-like_N"/>
</dbReference>
<gene>
    <name evidence="13" type="primary">LTA4H</name>
    <name evidence="13" type="ORF">AK812_SmicGene39921</name>
</gene>
<feature type="active site" description="Proton acceptor" evidence="10">
    <location>
        <position position="511"/>
    </location>
</feature>
<evidence type="ECO:0000256" key="10">
    <source>
        <dbReference type="PIRSR" id="PIRSR634015-1"/>
    </source>
</evidence>
<comment type="subcellular location">
    <subcellularLocation>
        <location evidence="1">Cytoplasm</location>
    </subcellularLocation>
</comment>
<dbReference type="InterPro" id="IPR049980">
    <property type="entry name" value="LTA4H_cat"/>
</dbReference>
<dbReference type="OrthoDB" id="10031169at2759"/>
<feature type="active site" description="Proton donor" evidence="10">
    <location>
        <position position="598"/>
    </location>
</feature>
<dbReference type="InterPro" id="IPR015211">
    <property type="entry name" value="Peptidase_M1_C"/>
</dbReference>
<keyword evidence="4" id="KW-0645">Protease</keyword>
<dbReference type="GO" id="GO:0005829">
    <property type="term" value="C:cytosol"/>
    <property type="evidence" value="ECO:0007669"/>
    <property type="project" value="TreeGrafter"/>
</dbReference>
<evidence type="ECO:0000256" key="8">
    <source>
        <dbReference type="ARBA" id="ARBA00022884"/>
    </source>
</evidence>
<comment type="cofactor">
    <cofactor evidence="12">
        <name>Zn(2+)</name>
        <dbReference type="ChEBI" id="CHEBI:29105"/>
    </cofactor>
    <text evidence="12">Binds 1 zinc ion per subunit.</text>
</comment>
<comment type="similarity">
    <text evidence="2">Belongs to the peptidase M1 family.</text>
</comment>
<dbReference type="GO" id="GO:0008270">
    <property type="term" value="F:zinc ion binding"/>
    <property type="evidence" value="ECO:0007669"/>
    <property type="project" value="InterPro"/>
</dbReference>
<feature type="binding site" evidence="12">
    <location>
        <position position="533"/>
    </location>
    <ligand>
        <name>Zn(2+)</name>
        <dbReference type="ChEBI" id="CHEBI:29105"/>
        <note>catalytic</note>
    </ligand>
</feature>
<dbReference type="PANTHER" id="PTHR45726:SF3">
    <property type="entry name" value="LEUKOTRIENE A-4 HYDROLASE"/>
    <property type="match status" value="1"/>
</dbReference>
<sequence>MAGEPRTPCRTGLGRSGCSERFVEERMRQVSRVAGALRLRAAAAAQSLGGVRLRVFAERPARPTLRTVDAQKKGAFCEDGGSKRCDCCLEFACTRPVESVLGPTKQQDFVICDWLCSGVGLWNPPKHAMELKVTSKKGTGFYIRAAATFLRGTEDKPPVPAIVLSGTGSAASVVADVAHAIEKQGLAKITHLETSFPEVANRGVPRLAATLTAPWPHPDPSSYSNFDEVVVESYDLDQEIDFDKGVLTGSIVLHLSGVKESSTSVVLDTRGLDVTGASCGSEALQFAVGSRGRKSEALGEALEIQLPKPLAAKEKTSVRVDYSTAPDAVAVQILAPEQTLGKQHPYLFTQCQAIHARCLMPCQDTPGVKSSYKAKITAPCPLTVLMSAVAEGDPESVDGGKRRFSFTQKVPIPSYLLAIACGNLVSEKIGARSHVWSEPEAIKACAFEFSDTDKFMSIGEKLFGEYVWGVYDLLVLPPSFPYGGMENPCLTFVTPTLLAGDKSLADVVAHEITHSWFGNLCTNRSWECFWLNEGFTKFGECRIMQNMNGKDYEQLLLRNLCIKLKEDVSHFGNGHEFTKLCPRLPGVDPDDAFSGIPYVKGQMMLLHLEGLVGQDRFEAYLRAHVKRFTGGCLDEKDFKSFFLEHFAGEPAVKDVDWNTWFYGCGLPPMPEVDSRMAKEVDLLCASLLGGYDGAAEDIKGWFPAQTELLLDRLIDHARGQASKEELEEVRSRLNPWNEAYKFDQTKNSELRFRWLMLALVCGDDSRVDAAIAMAQEVGRMKFTRPLYRELAKKASRREKAKEAFASARATYHPITAKMVAQDLAKADAQS</sequence>
<dbReference type="OMA" id="FPGNHHP"/>
<dbReference type="SUPFAM" id="SSF63737">
    <property type="entry name" value="Leukotriene A4 hydrolase N-terminal domain"/>
    <property type="match status" value="1"/>
</dbReference>
<evidence type="ECO:0000256" key="1">
    <source>
        <dbReference type="ARBA" id="ARBA00004496"/>
    </source>
</evidence>
<dbReference type="InterPro" id="IPR036882">
    <property type="entry name" value="Alba-like_dom_sf"/>
</dbReference>